<reference evidence="1 2" key="1">
    <citation type="journal article" date="2018" name="Sci. Rep.">
        <title>Genomic signatures of local adaptation to the degree of environmental predictability in rotifers.</title>
        <authorList>
            <person name="Franch-Gras L."/>
            <person name="Hahn C."/>
            <person name="Garcia-Roger E.M."/>
            <person name="Carmona M.J."/>
            <person name="Serra M."/>
            <person name="Gomez A."/>
        </authorList>
    </citation>
    <scope>NUCLEOTIDE SEQUENCE [LARGE SCALE GENOMIC DNA]</scope>
    <source>
        <strain evidence="1">HYR1</strain>
    </source>
</reference>
<sequence length="74" mass="8799">MKCFYFVPNSREFFVLVIDSFSFGSFTIDRNFSDFFTYAIVKSITFLASKLFYKSSLFAPEYNQLLNLIKWLHP</sequence>
<keyword evidence="2" id="KW-1185">Reference proteome</keyword>
<proteinExistence type="predicted"/>
<dbReference type="EMBL" id="REGN01012534">
    <property type="protein sequence ID" value="RMZ95173.1"/>
    <property type="molecule type" value="Genomic_DNA"/>
</dbReference>
<comment type="caution">
    <text evidence="1">The sequence shown here is derived from an EMBL/GenBank/DDBJ whole genome shotgun (WGS) entry which is preliminary data.</text>
</comment>
<protein>
    <submittedName>
        <fullName evidence="1">Uncharacterized protein</fullName>
    </submittedName>
</protein>
<organism evidence="1 2">
    <name type="scientific">Brachionus plicatilis</name>
    <name type="common">Marine rotifer</name>
    <name type="synonym">Brachionus muelleri</name>
    <dbReference type="NCBI Taxonomy" id="10195"/>
    <lineage>
        <taxon>Eukaryota</taxon>
        <taxon>Metazoa</taxon>
        <taxon>Spiralia</taxon>
        <taxon>Gnathifera</taxon>
        <taxon>Rotifera</taxon>
        <taxon>Eurotatoria</taxon>
        <taxon>Monogononta</taxon>
        <taxon>Pseudotrocha</taxon>
        <taxon>Ploima</taxon>
        <taxon>Brachionidae</taxon>
        <taxon>Brachionus</taxon>
    </lineage>
</organism>
<name>A0A3M7P830_BRAPC</name>
<accession>A0A3M7P830</accession>
<evidence type="ECO:0000313" key="2">
    <source>
        <dbReference type="Proteomes" id="UP000276133"/>
    </source>
</evidence>
<evidence type="ECO:0000313" key="1">
    <source>
        <dbReference type="EMBL" id="RMZ95173.1"/>
    </source>
</evidence>
<gene>
    <name evidence="1" type="ORF">BpHYR1_018902</name>
</gene>
<dbReference type="AlphaFoldDB" id="A0A3M7P830"/>
<dbReference type="Proteomes" id="UP000276133">
    <property type="component" value="Unassembled WGS sequence"/>
</dbReference>